<feature type="domain" description="YCII-related" evidence="2">
    <location>
        <begin position="1"/>
        <end position="88"/>
    </location>
</feature>
<sequence length="98" mass="10997">MPYLIETFDKPHTQALRQALRDKHLDYLEGNKDLLLACGAKLEDDGTGGTGSVYIVDLETRAEAEDFVNGDPFAVGGLFERTVITRWRKAYLDGKCYL</sequence>
<dbReference type="Pfam" id="PF03795">
    <property type="entry name" value="YCII"/>
    <property type="match status" value="1"/>
</dbReference>
<dbReference type="Proteomes" id="UP000184226">
    <property type="component" value="Unassembled WGS sequence"/>
</dbReference>
<dbReference type="PANTHER" id="PTHR33606:SF3">
    <property type="entry name" value="PROTEIN YCII"/>
    <property type="match status" value="1"/>
</dbReference>
<accession>A0A1M5VH86</accession>
<dbReference type="PANTHER" id="PTHR33606">
    <property type="entry name" value="PROTEIN YCII"/>
    <property type="match status" value="1"/>
</dbReference>
<dbReference type="STRING" id="658167.SAMN04488135_104382"/>
<dbReference type="InterPro" id="IPR011008">
    <property type="entry name" value="Dimeric_a/b-barrel"/>
</dbReference>
<dbReference type="InterPro" id="IPR005545">
    <property type="entry name" value="YCII"/>
</dbReference>
<organism evidence="3 4">
    <name type="scientific">Pollutimonas bauzanensis</name>
    <dbReference type="NCBI Taxonomy" id="658167"/>
    <lineage>
        <taxon>Bacteria</taxon>
        <taxon>Pseudomonadati</taxon>
        <taxon>Pseudomonadota</taxon>
        <taxon>Betaproteobacteria</taxon>
        <taxon>Burkholderiales</taxon>
        <taxon>Alcaligenaceae</taxon>
        <taxon>Pollutimonas</taxon>
    </lineage>
</organism>
<keyword evidence="4" id="KW-1185">Reference proteome</keyword>
<dbReference type="Gene3D" id="3.30.70.1060">
    <property type="entry name" value="Dimeric alpha+beta barrel"/>
    <property type="match status" value="1"/>
</dbReference>
<dbReference type="NCBIfam" id="NF009503">
    <property type="entry name" value="PRK12863.1-3"/>
    <property type="match status" value="1"/>
</dbReference>
<evidence type="ECO:0000313" key="3">
    <source>
        <dbReference type="EMBL" id="SHH74571.1"/>
    </source>
</evidence>
<dbReference type="EMBL" id="FQXE01000004">
    <property type="protein sequence ID" value="SHH74571.1"/>
    <property type="molecule type" value="Genomic_DNA"/>
</dbReference>
<reference evidence="3 4" key="1">
    <citation type="submission" date="2016-11" db="EMBL/GenBank/DDBJ databases">
        <authorList>
            <person name="Jaros S."/>
            <person name="Januszkiewicz K."/>
            <person name="Wedrychowicz H."/>
        </authorList>
    </citation>
    <scope>NUCLEOTIDE SEQUENCE [LARGE SCALE GENOMIC DNA]</scope>
    <source>
        <strain evidence="3 4">CGMCC 1.10190</strain>
    </source>
</reference>
<dbReference type="InterPro" id="IPR051807">
    <property type="entry name" value="Sec-metab_biosynth-assoc"/>
</dbReference>
<dbReference type="OrthoDB" id="9797014at2"/>
<dbReference type="SUPFAM" id="SSF54909">
    <property type="entry name" value="Dimeric alpha+beta barrel"/>
    <property type="match status" value="1"/>
</dbReference>
<evidence type="ECO:0000259" key="2">
    <source>
        <dbReference type="Pfam" id="PF03795"/>
    </source>
</evidence>
<protein>
    <recommendedName>
        <fullName evidence="2">YCII-related domain-containing protein</fullName>
    </recommendedName>
</protein>
<gene>
    <name evidence="3" type="ORF">SAMN04488135_104382</name>
</gene>
<evidence type="ECO:0000313" key="4">
    <source>
        <dbReference type="Proteomes" id="UP000184226"/>
    </source>
</evidence>
<evidence type="ECO:0000256" key="1">
    <source>
        <dbReference type="ARBA" id="ARBA00007689"/>
    </source>
</evidence>
<name>A0A1M5VH86_9BURK</name>
<dbReference type="RefSeq" id="WP_073103037.1">
    <property type="nucleotide sequence ID" value="NZ_FQXE01000004.1"/>
</dbReference>
<dbReference type="AlphaFoldDB" id="A0A1M5VH86"/>
<comment type="similarity">
    <text evidence="1">Belongs to the YciI family.</text>
</comment>
<proteinExistence type="inferred from homology"/>